<organism evidence="4 5">
    <name type="scientific">Peredibacter starrii</name>
    <dbReference type="NCBI Taxonomy" id="28202"/>
    <lineage>
        <taxon>Bacteria</taxon>
        <taxon>Pseudomonadati</taxon>
        <taxon>Bdellovibrionota</taxon>
        <taxon>Bacteriovoracia</taxon>
        <taxon>Bacteriovoracales</taxon>
        <taxon>Bacteriovoracaceae</taxon>
        <taxon>Peredibacter</taxon>
    </lineage>
</organism>
<sequence>MKLAFSLILAALFSSNLHAKRFASKYCEFELPAGWECALEGSEYVCQSENADRKKESIIILAAKIRGEQDTIDQYMAYLKKNKEYNLPGGKKQVSEPKNTKTTTINNHLWVDALHLASEVPGFYTRYLATVKEDLGVAVTFSVSKDLYATYQPIIDKMVSTLRVFRQKKADMANLRSGTQESDPQFNDVTFNPNSTVDLGGKTKKRGGDSDGGDDMMLIVAVIVLVAVGGLILKNKKKKPKK</sequence>
<evidence type="ECO:0000256" key="3">
    <source>
        <dbReference type="SAM" id="SignalP"/>
    </source>
</evidence>
<evidence type="ECO:0000313" key="4">
    <source>
        <dbReference type="EMBL" id="WPU66340.1"/>
    </source>
</evidence>
<dbReference type="RefSeq" id="WP_321398458.1">
    <property type="nucleotide sequence ID" value="NZ_CP139487.1"/>
</dbReference>
<dbReference type="AlphaFoldDB" id="A0AAX4HSJ8"/>
<keyword evidence="2" id="KW-1133">Transmembrane helix</keyword>
<keyword evidence="3" id="KW-0732">Signal</keyword>
<evidence type="ECO:0000256" key="1">
    <source>
        <dbReference type="SAM" id="MobiDB-lite"/>
    </source>
</evidence>
<dbReference type="KEGG" id="psti:SOO65_06230"/>
<feature type="region of interest" description="Disordered" evidence="1">
    <location>
        <begin position="176"/>
        <end position="209"/>
    </location>
</feature>
<evidence type="ECO:0000313" key="5">
    <source>
        <dbReference type="Proteomes" id="UP001324634"/>
    </source>
</evidence>
<proteinExistence type="predicted"/>
<name>A0AAX4HSJ8_9BACT</name>
<keyword evidence="2" id="KW-0812">Transmembrane</keyword>
<keyword evidence="5" id="KW-1185">Reference proteome</keyword>
<feature type="chain" id="PRO_5044027886" evidence="3">
    <location>
        <begin position="20"/>
        <end position="242"/>
    </location>
</feature>
<feature type="compositionally biased region" description="Polar residues" evidence="1">
    <location>
        <begin position="176"/>
        <end position="197"/>
    </location>
</feature>
<dbReference type="Proteomes" id="UP001324634">
    <property type="component" value="Chromosome"/>
</dbReference>
<gene>
    <name evidence="4" type="ORF">SOO65_06230</name>
</gene>
<accession>A0AAX4HSJ8</accession>
<dbReference type="EMBL" id="CP139487">
    <property type="protein sequence ID" value="WPU66340.1"/>
    <property type="molecule type" value="Genomic_DNA"/>
</dbReference>
<keyword evidence="2" id="KW-0472">Membrane</keyword>
<protein>
    <submittedName>
        <fullName evidence="4">Uncharacterized protein</fullName>
    </submittedName>
</protein>
<feature type="transmembrane region" description="Helical" evidence="2">
    <location>
        <begin position="216"/>
        <end position="233"/>
    </location>
</feature>
<feature type="signal peptide" evidence="3">
    <location>
        <begin position="1"/>
        <end position="19"/>
    </location>
</feature>
<reference evidence="4 5" key="1">
    <citation type="submission" date="2023-11" db="EMBL/GenBank/DDBJ databases">
        <title>Peredibacter starrii A3.12.</title>
        <authorList>
            <person name="Mitchell R.J."/>
        </authorList>
    </citation>
    <scope>NUCLEOTIDE SEQUENCE [LARGE SCALE GENOMIC DNA]</scope>
    <source>
        <strain evidence="4 5">A3.12</strain>
    </source>
</reference>
<evidence type="ECO:0000256" key="2">
    <source>
        <dbReference type="SAM" id="Phobius"/>
    </source>
</evidence>